<evidence type="ECO:0000256" key="1">
    <source>
        <dbReference type="SAM" id="Phobius"/>
    </source>
</evidence>
<gene>
    <name evidence="3" type="ORF">SD37_00935</name>
</gene>
<dbReference type="Pfam" id="PF12229">
    <property type="entry name" value="PG_binding_4"/>
    <property type="match status" value="1"/>
</dbReference>
<keyword evidence="1" id="KW-1133">Transmembrane helix</keyword>
<evidence type="ECO:0000313" key="4">
    <source>
        <dbReference type="Proteomes" id="UP000093695"/>
    </source>
</evidence>
<dbReference type="InterPro" id="IPR052913">
    <property type="entry name" value="Glycopeptide_resist_protein"/>
</dbReference>
<evidence type="ECO:0000313" key="3">
    <source>
        <dbReference type="EMBL" id="ANN14360.1"/>
    </source>
</evidence>
<protein>
    <submittedName>
        <fullName evidence="3">Vanomycin resistance protein VanB</fullName>
    </submittedName>
</protein>
<keyword evidence="1" id="KW-0812">Transmembrane</keyword>
<organism evidence="3 4">
    <name type="scientific">Amycolatopsis orientalis</name>
    <name type="common">Nocardia orientalis</name>
    <dbReference type="NCBI Taxonomy" id="31958"/>
    <lineage>
        <taxon>Bacteria</taxon>
        <taxon>Bacillati</taxon>
        <taxon>Actinomycetota</taxon>
        <taxon>Actinomycetes</taxon>
        <taxon>Pseudonocardiales</taxon>
        <taxon>Pseudonocardiaceae</taxon>
        <taxon>Amycolatopsis</taxon>
    </lineage>
</organism>
<dbReference type="RefSeq" id="WP_044849388.1">
    <property type="nucleotide sequence ID" value="NZ_CP016174.1"/>
</dbReference>
<dbReference type="Proteomes" id="UP000093695">
    <property type="component" value="Chromosome"/>
</dbReference>
<keyword evidence="4" id="KW-1185">Reference proteome</keyword>
<keyword evidence="1" id="KW-0472">Membrane</keyword>
<dbReference type="KEGG" id="aori:SD37_00935"/>
<dbReference type="PANTHER" id="PTHR35788:SF1">
    <property type="entry name" value="EXPORTED PROTEIN"/>
    <property type="match status" value="1"/>
</dbReference>
<reference evidence="3 4" key="1">
    <citation type="journal article" date="2015" name="Genome Announc.">
        <title>Draft Genome Sequence of Norvancomycin-Producing Strain Amycolatopsis orientalis CPCC200066.</title>
        <authorList>
            <person name="Lei X."/>
            <person name="Yuan F."/>
            <person name="Shi Y."/>
            <person name="Li X."/>
            <person name="Wang L."/>
            <person name="Hong B."/>
        </authorList>
    </citation>
    <scope>NUCLEOTIDE SEQUENCE [LARGE SCALE GENOMIC DNA]</scope>
    <source>
        <strain evidence="3 4">B-37</strain>
    </source>
</reference>
<name>A0A193BQ89_AMYOR</name>
<dbReference type="EMBL" id="CP016174">
    <property type="protein sequence ID" value="ANN14360.1"/>
    <property type="molecule type" value="Genomic_DNA"/>
</dbReference>
<sequence>MVRDEHDEPGTDLFTDELLPATGSAVEDNDEDLVDELFEVDRVAHPPPPASKFRKVLGKAFMAAGVLMGLFVLAYAVDLIVSAGDVPRGVTVAGIDVGGLTHKEAESKLRRELEPRLIRPVRVRAGDVRTELQPASSGLGLDWPQTLGRAGHQPLSPYTRLMSFFSSREVGVVTWADAPKLEKAVSDLAAAKLNRPPVEGTIGFQPIAGSDARVRPVAVEPRAGQTLVDVKAAVTAVIDRWLSDDGVELKVNVAPVKANSAGVHAALDGVVVPAVAKPLLIRGEGKDATLKPNVLAGSFQFAARDGGNLEVRIDQGKLRAAAQPQLKETETDGADAQIVFVDDRPAVQPSKDARKVNWDLTFSALTSVLAKSEERELKAVYDASSPAVSTDAAKVLGINEIIGEFTTSGLSGPAMTNTQALATRVSGTIVKPNETFSLGARSGSRTADAGYVPAPVNEDGTGPVVVGGGVSQLATTLYNAAYLAGLADGGHLEHDHYLDRYPVARDVKAVNDDGSPVEMQIVNDAPTGIAIQVIPANGSVTVRIWGTKRFSVQSAGGERHSFVPQPVRIGSGPGCVPDPGAAGFSTSDTRVLIDVVSGTEVRRETRNATYSPRTAVICA</sequence>
<feature type="domain" description="YoaR-like putative peptidoglycan binding" evidence="2">
    <location>
        <begin position="308"/>
        <end position="377"/>
    </location>
</feature>
<dbReference type="eggNOG" id="COG2720">
    <property type="taxonomic scope" value="Bacteria"/>
</dbReference>
<dbReference type="AlphaFoldDB" id="A0A193BQ89"/>
<dbReference type="PANTHER" id="PTHR35788">
    <property type="entry name" value="EXPORTED PROTEIN-RELATED"/>
    <property type="match status" value="1"/>
</dbReference>
<evidence type="ECO:0000259" key="2">
    <source>
        <dbReference type="Pfam" id="PF12229"/>
    </source>
</evidence>
<dbReference type="InterPro" id="IPR007391">
    <property type="entry name" value="Vancomycin_resist_VanW"/>
</dbReference>
<accession>A0A193BQ89</accession>
<proteinExistence type="predicted"/>
<dbReference type="STRING" id="31958.SD37_00935"/>
<feature type="transmembrane region" description="Helical" evidence="1">
    <location>
        <begin position="56"/>
        <end position="77"/>
    </location>
</feature>
<dbReference type="Pfam" id="PF04294">
    <property type="entry name" value="VanW"/>
    <property type="match status" value="1"/>
</dbReference>
<dbReference type="InterPro" id="IPR022029">
    <property type="entry name" value="YoaR-like_PG-bd"/>
</dbReference>